<evidence type="ECO:0000313" key="9">
    <source>
        <dbReference type="Proteomes" id="UP001159363"/>
    </source>
</evidence>
<comment type="cofactor">
    <cofactor evidence="1 6">
        <name>pyridoxal 5'-phosphate</name>
        <dbReference type="ChEBI" id="CHEBI:597326"/>
    </cofactor>
</comment>
<comment type="similarity">
    <text evidence="6">Belongs to the group II decarboxylase family.</text>
</comment>
<evidence type="ECO:0000256" key="4">
    <source>
        <dbReference type="ARBA" id="ARBA00038965"/>
    </source>
</evidence>
<evidence type="ECO:0000256" key="5">
    <source>
        <dbReference type="ARBA" id="ARBA00042568"/>
    </source>
</evidence>
<dbReference type="Proteomes" id="UP001159363">
    <property type="component" value="Chromosome 13"/>
</dbReference>
<evidence type="ECO:0000256" key="2">
    <source>
        <dbReference type="ARBA" id="ARBA00022898"/>
    </source>
</evidence>
<accession>A0ABQ9GBV2</accession>
<evidence type="ECO:0000256" key="7">
    <source>
        <dbReference type="SAM" id="Phobius"/>
    </source>
</evidence>
<dbReference type="InterPro" id="IPR050477">
    <property type="entry name" value="GrpII_AminoAcid_Decarb"/>
</dbReference>
<keyword evidence="7" id="KW-0472">Membrane</keyword>
<evidence type="ECO:0000256" key="6">
    <source>
        <dbReference type="RuleBase" id="RU000382"/>
    </source>
</evidence>
<dbReference type="EC" id="4.1.2.27" evidence="4"/>
<organism evidence="8 9">
    <name type="scientific">Dryococelus australis</name>
    <dbReference type="NCBI Taxonomy" id="614101"/>
    <lineage>
        <taxon>Eukaryota</taxon>
        <taxon>Metazoa</taxon>
        <taxon>Ecdysozoa</taxon>
        <taxon>Arthropoda</taxon>
        <taxon>Hexapoda</taxon>
        <taxon>Insecta</taxon>
        <taxon>Pterygota</taxon>
        <taxon>Neoptera</taxon>
        <taxon>Polyneoptera</taxon>
        <taxon>Phasmatodea</taxon>
        <taxon>Verophasmatodea</taxon>
        <taxon>Anareolatae</taxon>
        <taxon>Phasmatidae</taxon>
        <taxon>Eurycanthinae</taxon>
        <taxon>Dryococelus</taxon>
    </lineage>
</organism>
<dbReference type="PANTHER" id="PTHR42735:SF6">
    <property type="entry name" value="SPHINGOSINE-1-PHOSPHATE LYASE 1"/>
    <property type="match status" value="1"/>
</dbReference>
<dbReference type="InterPro" id="IPR015424">
    <property type="entry name" value="PyrdxlP-dep_Trfase"/>
</dbReference>
<evidence type="ECO:0000256" key="3">
    <source>
        <dbReference type="ARBA" id="ARBA00023239"/>
    </source>
</evidence>
<keyword evidence="7" id="KW-0812">Transmembrane</keyword>
<dbReference type="SUPFAM" id="SSF53383">
    <property type="entry name" value="PLP-dependent transferases"/>
    <property type="match status" value="1"/>
</dbReference>
<gene>
    <name evidence="8" type="ORF">PR048_030444</name>
</gene>
<keyword evidence="7" id="KW-1133">Transmembrane helix</keyword>
<feature type="non-terminal residue" evidence="8">
    <location>
        <position position="1"/>
    </location>
</feature>
<comment type="caution">
    <text evidence="8">The sequence shown here is derived from an EMBL/GenBank/DDBJ whole genome shotgun (WGS) entry which is preliminary data.</text>
</comment>
<dbReference type="Gene3D" id="3.40.640.10">
    <property type="entry name" value="Type I PLP-dependent aspartate aminotransferase-like (Major domain)"/>
    <property type="match status" value="1"/>
</dbReference>
<proteinExistence type="inferred from homology"/>
<keyword evidence="2 6" id="KW-0663">Pyridoxal phosphate</keyword>
<dbReference type="Pfam" id="PF00282">
    <property type="entry name" value="Pyridoxal_deC"/>
    <property type="match status" value="1"/>
</dbReference>
<keyword evidence="3 6" id="KW-0456">Lyase</keyword>
<dbReference type="InterPro" id="IPR002129">
    <property type="entry name" value="PyrdxlP-dep_de-COase"/>
</dbReference>
<evidence type="ECO:0000313" key="8">
    <source>
        <dbReference type="EMBL" id="KAJ8868903.1"/>
    </source>
</evidence>
<name>A0ABQ9GBV2_9NEOP</name>
<dbReference type="PANTHER" id="PTHR42735">
    <property type="match status" value="1"/>
</dbReference>
<reference evidence="8 9" key="1">
    <citation type="submission" date="2023-02" db="EMBL/GenBank/DDBJ databases">
        <title>LHISI_Scaffold_Assembly.</title>
        <authorList>
            <person name="Stuart O.P."/>
            <person name="Cleave R."/>
            <person name="Magrath M.J.L."/>
            <person name="Mikheyev A.S."/>
        </authorList>
    </citation>
    <scope>NUCLEOTIDE SEQUENCE [LARGE SCALE GENOMIC DNA]</scope>
    <source>
        <strain evidence="8">Daus_M_001</strain>
        <tissue evidence="8">Leg muscle</tissue>
    </source>
</reference>
<feature type="transmembrane region" description="Helical" evidence="7">
    <location>
        <begin position="32"/>
        <end position="53"/>
    </location>
</feature>
<protein>
    <recommendedName>
        <fullName evidence="4">sphinganine-1-phosphate aldolase</fullName>
        <ecNumber evidence="4">4.1.2.27</ecNumber>
    </recommendedName>
    <alternativeName>
        <fullName evidence="5">Sphingosine-1-phosphate aldolase</fullName>
    </alternativeName>
</protein>
<dbReference type="EMBL" id="JARBHB010000014">
    <property type="protein sequence ID" value="KAJ8868903.1"/>
    <property type="molecule type" value="Genomic_DNA"/>
</dbReference>
<evidence type="ECO:0000256" key="1">
    <source>
        <dbReference type="ARBA" id="ARBA00001933"/>
    </source>
</evidence>
<keyword evidence="9" id="KW-1185">Reference proteome</keyword>
<sequence>GTICGSTMALDLVKEHFKIFLGNRYFMDKEPWQIVSITTTVVLSGVWLWGFVFQEERVKSPKPLSQPYESAYPLLHSYLGVRCSSEVSTAAGGPAAAEEVLFVFWSVISSTGGVSSPSLVTRGKRMMFRIVRQIPAVAHKIDSEMKKINKSFEEEVIHRNQGNEYIVSLPDQGKRHEEIVDMVKRYLTLGDYHWQSGFVSGAVYYYDQNLIKLLTDVYGLASYTNPLHPDIFPGVCKMEAEVVRMTANLFHGGPASCGTMTTGGTESILMACKAYRDYASEEWGIKQPEIVLPKTAHTAFDKAGLYFKIHLKHVPVDSTTYAVDIKAMQRAITRNTILLVGSAPNFPYGTMDDIEAIAALGLRKGIPVHVDACLGGFIIAFMRQAGFSLPPFDFAVPGVTSISADTHKASLLCQNVLYLLEFKSHLVFFCEKPEGKIIGIHMRPQVKPPLQ</sequence>
<dbReference type="InterPro" id="IPR015421">
    <property type="entry name" value="PyrdxlP-dep_Trfase_major"/>
</dbReference>